<feature type="transmembrane region" description="Helical" evidence="8">
    <location>
        <begin position="278"/>
        <end position="301"/>
    </location>
</feature>
<feature type="transmembrane region" description="Helical" evidence="8">
    <location>
        <begin position="157"/>
        <end position="174"/>
    </location>
</feature>
<evidence type="ECO:0000256" key="2">
    <source>
        <dbReference type="ARBA" id="ARBA00009657"/>
    </source>
</evidence>
<name>A0A9Q1BAG7_HOLLE</name>
<dbReference type="GO" id="GO:0043252">
    <property type="term" value="P:sodium-independent organic anion transport"/>
    <property type="evidence" value="ECO:0007669"/>
    <property type="project" value="TreeGrafter"/>
</dbReference>
<dbReference type="Pfam" id="PF07648">
    <property type="entry name" value="Kazal_2"/>
    <property type="match status" value="1"/>
</dbReference>
<dbReference type="GO" id="GO:0016323">
    <property type="term" value="C:basolateral plasma membrane"/>
    <property type="evidence" value="ECO:0007669"/>
    <property type="project" value="TreeGrafter"/>
</dbReference>
<organism evidence="11 12">
    <name type="scientific">Holothuria leucospilota</name>
    <name type="common">Black long sea cucumber</name>
    <name type="synonym">Mertensiothuria leucospilota</name>
    <dbReference type="NCBI Taxonomy" id="206669"/>
    <lineage>
        <taxon>Eukaryota</taxon>
        <taxon>Metazoa</taxon>
        <taxon>Echinodermata</taxon>
        <taxon>Eleutherozoa</taxon>
        <taxon>Echinozoa</taxon>
        <taxon>Holothuroidea</taxon>
        <taxon>Aspidochirotacea</taxon>
        <taxon>Aspidochirotida</taxon>
        <taxon>Holothuriidae</taxon>
        <taxon>Holothuria</taxon>
    </lineage>
</organism>
<dbReference type="PROSITE" id="PS51465">
    <property type="entry name" value="KAZAL_2"/>
    <property type="match status" value="1"/>
</dbReference>
<dbReference type="SUPFAM" id="SSF100895">
    <property type="entry name" value="Kazal-type serine protease inhibitors"/>
    <property type="match status" value="1"/>
</dbReference>
<keyword evidence="4 8" id="KW-0812">Transmembrane</keyword>
<dbReference type="AlphaFoldDB" id="A0A9Q1BAG7"/>
<dbReference type="InterPro" id="IPR002350">
    <property type="entry name" value="Kazal_dom"/>
</dbReference>
<evidence type="ECO:0000256" key="7">
    <source>
        <dbReference type="ARBA" id="ARBA00023157"/>
    </source>
</evidence>
<keyword evidence="8" id="KW-0813">Transport</keyword>
<evidence type="ECO:0000256" key="5">
    <source>
        <dbReference type="ARBA" id="ARBA00022989"/>
    </source>
</evidence>
<dbReference type="Proteomes" id="UP001152320">
    <property type="component" value="Chromosome 22"/>
</dbReference>
<dbReference type="GO" id="GO:0006811">
    <property type="term" value="P:monoatomic ion transport"/>
    <property type="evidence" value="ECO:0007669"/>
    <property type="project" value="UniProtKB-KW"/>
</dbReference>
<dbReference type="SUPFAM" id="SSF103473">
    <property type="entry name" value="MFS general substrate transporter"/>
    <property type="match status" value="1"/>
</dbReference>
<dbReference type="InterPro" id="IPR036259">
    <property type="entry name" value="MFS_trans_sf"/>
</dbReference>
<evidence type="ECO:0000256" key="6">
    <source>
        <dbReference type="ARBA" id="ARBA00023136"/>
    </source>
</evidence>
<feature type="transmembrane region" description="Helical" evidence="8">
    <location>
        <begin position="321"/>
        <end position="344"/>
    </location>
</feature>
<feature type="transmembrane region" description="Helical" evidence="8">
    <location>
        <begin position="464"/>
        <end position="483"/>
    </location>
</feature>
<dbReference type="EMBL" id="JAIZAY010000022">
    <property type="protein sequence ID" value="KAJ8020706.1"/>
    <property type="molecule type" value="Genomic_DNA"/>
</dbReference>
<feature type="transmembrane region" description="Helical" evidence="8">
    <location>
        <begin position="181"/>
        <end position="203"/>
    </location>
</feature>
<evidence type="ECO:0000259" key="9">
    <source>
        <dbReference type="PROSITE" id="PS50850"/>
    </source>
</evidence>
<evidence type="ECO:0000256" key="3">
    <source>
        <dbReference type="ARBA" id="ARBA00022475"/>
    </source>
</evidence>
<evidence type="ECO:0000313" key="12">
    <source>
        <dbReference type="Proteomes" id="UP001152320"/>
    </source>
</evidence>
<evidence type="ECO:0000256" key="1">
    <source>
        <dbReference type="ARBA" id="ARBA00004651"/>
    </source>
</evidence>
<dbReference type="PANTHER" id="PTHR11388:SF100">
    <property type="entry name" value="SOLUTE CARRIER ORGANIC ANION TRANSPORTER FAMILY MEMBER 4A1"/>
    <property type="match status" value="1"/>
</dbReference>
<sequence>MSVDCGWDNPAYETNENPVENVKAAHELNGGEHLSKSNGDLNGHVVTSDHAFEVVDAESGQNTKQNGVENPWRLSTISGTSDADLCETENDDVQRCGWWNFRPQCIQCCYGPTGFLFFLCIFVLAQSMTCNGFVYVVTSTLERRFNLSSAKSGAISSSYDFTVMAIIVFVTYFGEKGHKPMWLGGGAIIFGIGSWVFTFPHFFSNEYTFGVSAGETCPVNQTIETDDCSDDGNLSRYYWYFIIAQILHGFGSSPIYTHGQTFIYNNVKPGVASMYIGIFMAVSTFAPAVGYIFGAMFLSFYTDLRNQDELDIDQTSPLWVGAWWIGFIISGTLSLLVAIPLYAFPKHLPGWKEAEEERAKTAQVGSEFNMQAGFEGSIKDFPRAVYNLVKNIPLMCINFAVSSENMIVASVAVFGPKYIESMFSMTPKAAALIIGLAVFPTSLLGCLLGGWLIKRFKWLYRGQLRMVISSLFVSWLCMLMLMLTCPNLPMGGVTREYSNTTIEITTRDDINLTDTCNIDCLCGEEYDPICGDSNNIIYYSACHAGCKVLDDSDVTEKVFSNCSCIPSNDDDEEYGGTASQGRCTYPLCSIAAPFLICVIIVLFTSLLIIVPSVTMLYAVVSPNQRTTAMGVQSLMYRAFGTVPGPILFGLLIDKACLIWEYSECDDDARVCWLYDNSEFGNYAFKILFSCRFVSICFFILAYLFYKPISDVETPNEVTITTMTGVGDELPDKVELDDSVVATSYQQRVE</sequence>
<gene>
    <name evidence="11" type="ORF">HOLleu_40365</name>
</gene>
<feature type="domain" description="Kazal-like" evidence="10">
    <location>
        <begin position="510"/>
        <end position="566"/>
    </location>
</feature>
<comment type="similarity">
    <text evidence="2 8">Belongs to the organo anion transporter (TC 2.A.60) family.</text>
</comment>
<evidence type="ECO:0000313" key="11">
    <source>
        <dbReference type="EMBL" id="KAJ8020706.1"/>
    </source>
</evidence>
<dbReference type="PANTHER" id="PTHR11388">
    <property type="entry name" value="ORGANIC ANION TRANSPORTER"/>
    <property type="match status" value="1"/>
</dbReference>
<keyword evidence="6 8" id="KW-0472">Membrane</keyword>
<feature type="transmembrane region" description="Helical" evidence="8">
    <location>
        <begin position="682"/>
        <end position="705"/>
    </location>
</feature>
<dbReference type="InterPro" id="IPR020846">
    <property type="entry name" value="MFS_dom"/>
</dbReference>
<dbReference type="GO" id="GO:0015347">
    <property type="term" value="F:sodium-independent organic anion transmembrane transporter activity"/>
    <property type="evidence" value="ECO:0007669"/>
    <property type="project" value="TreeGrafter"/>
</dbReference>
<reference evidence="11" key="1">
    <citation type="submission" date="2021-10" db="EMBL/GenBank/DDBJ databases">
        <title>Tropical sea cucumber genome reveals ecological adaptation and Cuvierian tubules defense mechanism.</title>
        <authorList>
            <person name="Chen T."/>
        </authorList>
    </citation>
    <scope>NUCLEOTIDE SEQUENCE</scope>
    <source>
        <strain evidence="11">Nanhai2018</strain>
        <tissue evidence="11">Muscle</tissue>
    </source>
</reference>
<proteinExistence type="inferred from homology"/>
<feature type="transmembrane region" description="Helical" evidence="8">
    <location>
        <begin position="634"/>
        <end position="652"/>
    </location>
</feature>
<dbReference type="NCBIfam" id="TIGR00805">
    <property type="entry name" value="oat"/>
    <property type="match status" value="1"/>
</dbReference>
<feature type="transmembrane region" description="Helical" evidence="8">
    <location>
        <begin position="392"/>
        <end position="414"/>
    </location>
</feature>
<keyword evidence="3" id="KW-1003">Cell membrane</keyword>
<dbReference type="Gene3D" id="1.20.1250.20">
    <property type="entry name" value="MFS general substrate transporter like domains"/>
    <property type="match status" value="1"/>
</dbReference>
<feature type="transmembrane region" description="Helical" evidence="8">
    <location>
        <begin position="429"/>
        <end position="452"/>
    </location>
</feature>
<keyword evidence="5 8" id="KW-1133">Transmembrane helix</keyword>
<comment type="caution">
    <text evidence="11">The sequence shown here is derived from an EMBL/GenBank/DDBJ whole genome shotgun (WGS) entry which is preliminary data.</text>
</comment>
<dbReference type="Pfam" id="PF03137">
    <property type="entry name" value="OATP"/>
    <property type="match status" value="1"/>
</dbReference>
<evidence type="ECO:0000256" key="4">
    <source>
        <dbReference type="ARBA" id="ARBA00022692"/>
    </source>
</evidence>
<keyword evidence="8" id="KW-0406">Ion transport</keyword>
<dbReference type="InterPro" id="IPR004156">
    <property type="entry name" value="OATP"/>
</dbReference>
<accession>A0A9Q1BAG7</accession>
<dbReference type="OrthoDB" id="5062115at2759"/>
<keyword evidence="12" id="KW-1185">Reference proteome</keyword>
<keyword evidence="7" id="KW-1015">Disulfide bond</keyword>
<feature type="transmembrane region" description="Helical" evidence="8">
    <location>
        <begin position="590"/>
        <end position="613"/>
    </location>
</feature>
<dbReference type="PROSITE" id="PS50850">
    <property type="entry name" value="MFS"/>
    <property type="match status" value="1"/>
</dbReference>
<dbReference type="InterPro" id="IPR036058">
    <property type="entry name" value="Kazal_dom_sf"/>
</dbReference>
<evidence type="ECO:0000259" key="10">
    <source>
        <dbReference type="PROSITE" id="PS51465"/>
    </source>
</evidence>
<feature type="transmembrane region" description="Helical" evidence="8">
    <location>
        <begin position="115"/>
        <end position="137"/>
    </location>
</feature>
<evidence type="ECO:0000256" key="8">
    <source>
        <dbReference type="RuleBase" id="RU362056"/>
    </source>
</evidence>
<protein>
    <recommendedName>
        <fullName evidence="8">Solute carrier organic anion transporter family member</fullName>
    </recommendedName>
</protein>
<comment type="subcellular location">
    <subcellularLocation>
        <location evidence="1 8">Cell membrane</location>
        <topology evidence="1 8">Multi-pass membrane protein</topology>
    </subcellularLocation>
</comment>
<feature type="domain" description="Major facilitator superfamily (MFS) profile" evidence="9">
    <location>
        <begin position="113"/>
        <end position="709"/>
    </location>
</feature>
<feature type="transmembrane region" description="Helical" evidence="8">
    <location>
        <begin position="237"/>
        <end position="257"/>
    </location>
</feature>